<organism evidence="1 2">
    <name type="scientific">Linum tenue</name>
    <dbReference type="NCBI Taxonomy" id="586396"/>
    <lineage>
        <taxon>Eukaryota</taxon>
        <taxon>Viridiplantae</taxon>
        <taxon>Streptophyta</taxon>
        <taxon>Embryophyta</taxon>
        <taxon>Tracheophyta</taxon>
        <taxon>Spermatophyta</taxon>
        <taxon>Magnoliopsida</taxon>
        <taxon>eudicotyledons</taxon>
        <taxon>Gunneridae</taxon>
        <taxon>Pentapetalae</taxon>
        <taxon>rosids</taxon>
        <taxon>fabids</taxon>
        <taxon>Malpighiales</taxon>
        <taxon>Linaceae</taxon>
        <taxon>Linum</taxon>
    </lineage>
</organism>
<sequence length="42" mass="5153">MTMPITMTTATMTWCRRMNGWRRSWRGRRFLRFRFAKGWGGP</sequence>
<reference evidence="1" key="1">
    <citation type="submission" date="2022-08" db="EMBL/GenBank/DDBJ databases">
        <authorList>
            <person name="Gutierrez-Valencia J."/>
        </authorList>
    </citation>
    <scope>NUCLEOTIDE SEQUENCE</scope>
</reference>
<evidence type="ECO:0000313" key="1">
    <source>
        <dbReference type="EMBL" id="CAI0407216.1"/>
    </source>
</evidence>
<gene>
    <name evidence="1" type="ORF">LITE_LOCUS13495</name>
</gene>
<dbReference type="AlphaFoldDB" id="A0AAV0JF69"/>
<proteinExistence type="predicted"/>
<protein>
    <submittedName>
        <fullName evidence="1">Uncharacterized protein</fullName>
    </submittedName>
</protein>
<dbReference type="Proteomes" id="UP001154282">
    <property type="component" value="Unassembled WGS sequence"/>
</dbReference>
<dbReference type="EMBL" id="CAMGYJ010000004">
    <property type="protein sequence ID" value="CAI0407216.1"/>
    <property type="molecule type" value="Genomic_DNA"/>
</dbReference>
<accession>A0AAV0JF69</accession>
<evidence type="ECO:0000313" key="2">
    <source>
        <dbReference type="Proteomes" id="UP001154282"/>
    </source>
</evidence>
<comment type="caution">
    <text evidence="1">The sequence shown here is derived from an EMBL/GenBank/DDBJ whole genome shotgun (WGS) entry which is preliminary data.</text>
</comment>
<name>A0AAV0JF69_9ROSI</name>
<keyword evidence="2" id="KW-1185">Reference proteome</keyword>